<dbReference type="PANTHER" id="PTHR22776:SF97">
    <property type="entry name" value="RE01453P"/>
    <property type="match status" value="1"/>
</dbReference>
<evidence type="ECO:0000256" key="4">
    <source>
        <dbReference type="ARBA" id="ARBA00023136"/>
    </source>
</evidence>
<dbReference type="EMBL" id="JBDJPC010000007">
    <property type="protein sequence ID" value="KAL1494295.1"/>
    <property type="molecule type" value="Genomic_DNA"/>
</dbReference>
<reference evidence="8 9" key="1">
    <citation type="submission" date="2024-05" db="EMBL/GenBank/DDBJ databases">
        <title>Genetic variation in Jamaican populations of the coffee berry borer (Hypothenemus hampei).</title>
        <authorList>
            <person name="Errbii M."/>
            <person name="Myrie A."/>
        </authorList>
    </citation>
    <scope>NUCLEOTIDE SEQUENCE [LARGE SCALE GENOMIC DNA]</scope>
    <source>
        <strain evidence="8">JA-Hopewell-2020-01-JO</strain>
        <tissue evidence="8">Whole body</tissue>
    </source>
</reference>
<evidence type="ECO:0000313" key="9">
    <source>
        <dbReference type="Proteomes" id="UP001566132"/>
    </source>
</evidence>
<evidence type="ECO:0000259" key="7">
    <source>
        <dbReference type="PROSITE" id="PS51225"/>
    </source>
</evidence>
<evidence type="ECO:0000256" key="1">
    <source>
        <dbReference type="ARBA" id="ARBA00004141"/>
    </source>
</evidence>
<evidence type="ECO:0000256" key="2">
    <source>
        <dbReference type="ARBA" id="ARBA00022692"/>
    </source>
</evidence>
<feature type="domain" description="MARVEL" evidence="7">
    <location>
        <begin position="40"/>
        <end position="171"/>
    </location>
</feature>
<keyword evidence="3 6" id="KW-1133">Transmembrane helix</keyword>
<evidence type="ECO:0000256" key="3">
    <source>
        <dbReference type="ARBA" id="ARBA00022989"/>
    </source>
</evidence>
<dbReference type="PROSITE" id="PS51225">
    <property type="entry name" value="MARVEL"/>
    <property type="match status" value="1"/>
</dbReference>
<gene>
    <name evidence="8" type="ORF">ABEB36_009917</name>
</gene>
<evidence type="ECO:0000256" key="6">
    <source>
        <dbReference type="SAM" id="Phobius"/>
    </source>
</evidence>
<evidence type="ECO:0000313" key="8">
    <source>
        <dbReference type="EMBL" id="KAL1494295.1"/>
    </source>
</evidence>
<dbReference type="Pfam" id="PF01284">
    <property type="entry name" value="MARVEL"/>
    <property type="match status" value="1"/>
</dbReference>
<comment type="caution">
    <text evidence="8">The sequence shown here is derived from an EMBL/GenBank/DDBJ whole genome shotgun (WGS) entry which is preliminary data.</text>
</comment>
<feature type="transmembrane region" description="Helical" evidence="6">
    <location>
        <begin position="47"/>
        <end position="67"/>
    </location>
</feature>
<sequence length="177" mass="19705">MMTETVVNVQEAPNNNAAPNKTQQGGSEQPLAWIKINLDYFKTTPGLLKIAEFVLGIFCMALGSPAYFGGSHFFLFVVTVSFIGTIIWIFIYLLGIREALTFPINWILTELVNTGICTVCYFIVFIIQLIVASSLHPNHPRRGAQITAGVFGLLNTIVYAFATYLLHIEWKGSRTNQ</sequence>
<feature type="transmembrane region" description="Helical" evidence="6">
    <location>
        <begin position="73"/>
        <end position="94"/>
    </location>
</feature>
<feature type="transmembrane region" description="Helical" evidence="6">
    <location>
        <begin position="106"/>
        <end position="131"/>
    </location>
</feature>
<keyword evidence="4 5" id="KW-0472">Membrane</keyword>
<protein>
    <recommendedName>
        <fullName evidence="7">MARVEL domain-containing protein</fullName>
    </recommendedName>
</protein>
<comment type="subcellular location">
    <subcellularLocation>
        <location evidence="1">Membrane</location>
        <topology evidence="1">Multi-pass membrane protein</topology>
    </subcellularLocation>
</comment>
<dbReference type="PANTHER" id="PTHR22776">
    <property type="entry name" value="MARVEL-CONTAINING POTENTIAL LIPID RAFT-ASSOCIATED PROTEIN"/>
    <property type="match status" value="1"/>
</dbReference>
<accession>A0ABD1EHW7</accession>
<dbReference type="Proteomes" id="UP001566132">
    <property type="component" value="Unassembled WGS sequence"/>
</dbReference>
<dbReference type="InterPro" id="IPR050578">
    <property type="entry name" value="MARVEL-CKLF_proteins"/>
</dbReference>
<organism evidence="8 9">
    <name type="scientific">Hypothenemus hampei</name>
    <name type="common">Coffee berry borer</name>
    <dbReference type="NCBI Taxonomy" id="57062"/>
    <lineage>
        <taxon>Eukaryota</taxon>
        <taxon>Metazoa</taxon>
        <taxon>Ecdysozoa</taxon>
        <taxon>Arthropoda</taxon>
        <taxon>Hexapoda</taxon>
        <taxon>Insecta</taxon>
        <taxon>Pterygota</taxon>
        <taxon>Neoptera</taxon>
        <taxon>Endopterygota</taxon>
        <taxon>Coleoptera</taxon>
        <taxon>Polyphaga</taxon>
        <taxon>Cucujiformia</taxon>
        <taxon>Curculionidae</taxon>
        <taxon>Scolytinae</taxon>
        <taxon>Hypothenemus</taxon>
    </lineage>
</organism>
<keyword evidence="9" id="KW-1185">Reference proteome</keyword>
<keyword evidence="2 5" id="KW-0812">Transmembrane</keyword>
<dbReference type="InterPro" id="IPR008253">
    <property type="entry name" value="Marvel"/>
</dbReference>
<proteinExistence type="predicted"/>
<dbReference type="GO" id="GO:0016020">
    <property type="term" value="C:membrane"/>
    <property type="evidence" value="ECO:0007669"/>
    <property type="project" value="UniProtKB-SubCell"/>
</dbReference>
<dbReference type="AlphaFoldDB" id="A0ABD1EHW7"/>
<evidence type="ECO:0000256" key="5">
    <source>
        <dbReference type="PROSITE-ProRule" id="PRU00581"/>
    </source>
</evidence>
<feature type="transmembrane region" description="Helical" evidence="6">
    <location>
        <begin position="143"/>
        <end position="166"/>
    </location>
</feature>
<name>A0ABD1EHW7_HYPHA</name>